<protein>
    <submittedName>
        <fullName evidence="2">Uncharacterized protein</fullName>
    </submittedName>
</protein>
<sequence length="237" mass="24221">MKGDEGEEGVEGPARTAAAEGQRLRSTNRNQKHRGAARRTGADTVETTTTAQAPRAPAFVVALPAAVAVALPAASRHPASVRAQLGEPTPAATRHQLRQVATAPDPLPNPAAEHSRLPPPPTHLPTLPPSRSRHGGPDPASTAPDLAATGRFSSSPAPSLSSYLAGVPSGLTTSEGEGAPPPPSLQPPGFIGGGLGGDEAGVWRRRAEAARLVRRPRRPRDIATMLLCGSGGEPNAA</sequence>
<feature type="compositionally biased region" description="Acidic residues" evidence="1">
    <location>
        <begin position="1"/>
        <end position="10"/>
    </location>
</feature>
<organism evidence="2 3">
    <name type="scientific">Oryza rufipogon</name>
    <name type="common">Brownbeard rice</name>
    <name type="synonym">Asian wild rice</name>
    <dbReference type="NCBI Taxonomy" id="4529"/>
    <lineage>
        <taxon>Eukaryota</taxon>
        <taxon>Viridiplantae</taxon>
        <taxon>Streptophyta</taxon>
        <taxon>Embryophyta</taxon>
        <taxon>Tracheophyta</taxon>
        <taxon>Spermatophyta</taxon>
        <taxon>Magnoliopsida</taxon>
        <taxon>Liliopsida</taxon>
        <taxon>Poales</taxon>
        <taxon>Poaceae</taxon>
        <taxon>BOP clade</taxon>
        <taxon>Oryzoideae</taxon>
        <taxon>Oryzeae</taxon>
        <taxon>Oryzinae</taxon>
        <taxon>Oryza</taxon>
    </lineage>
</organism>
<reference evidence="3" key="1">
    <citation type="submission" date="2013-06" db="EMBL/GenBank/DDBJ databases">
        <authorList>
            <person name="Zhao Q."/>
        </authorList>
    </citation>
    <scope>NUCLEOTIDE SEQUENCE</scope>
    <source>
        <strain evidence="3">cv. W1943</strain>
    </source>
</reference>
<accession>A0A0E0QIA2</accession>
<evidence type="ECO:0000313" key="2">
    <source>
        <dbReference type="EnsemblPlants" id="ORUFI08G14520.1"/>
    </source>
</evidence>
<feature type="region of interest" description="Disordered" evidence="1">
    <location>
        <begin position="1"/>
        <end position="54"/>
    </location>
</feature>
<dbReference type="Gramene" id="ORUFI08G14520.1">
    <property type="protein sequence ID" value="ORUFI08G14520.1"/>
    <property type="gene ID" value="ORUFI08G14520"/>
</dbReference>
<feature type="compositionally biased region" description="Low complexity" evidence="1">
    <location>
        <begin position="153"/>
        <end position="165"/>
    </location>
</feature>
<evidence type="ECO:0000313" key="3">
    <source>
        <dbReference type="Proteomes" id="UP000008022"/>
    </source>
</evidence>
<feature type="compositionally biased region" description="Pro residues" evidence="1">
    <location>
        <begin position="117"/>
        <end position="128"/>
    </location>
</feature>
<reference evidence="2" key="2">
    <citation type="submission" date="2015-06" db="UniProtKB">
        <authorList>
            <consortium name="EnsemblPlants"/>
        </authorList>
    </citation>
    <scope>IDENTIFICATION</scope>
</reference>
<name>A0A0E0QIA2_ORYRU</name>
<feature type="compositionally biased region" description="Gly residues" evidence="1">
    <location>
        <begin position="190"/>
        <end position="199"/>
    </location>
</feature>
<evidence type="ECO:0000256" key="1">
    <source>
        <dbReference type="SAM" id="MobiDB-lite"/>
    </source>
</evidence>
<dbReference type="AlphaFoldDB" id="A0A0E0QIA2"/>
<dbReference type="EnsemblPlants" id="ORUFI08G14520.1">
    <property type="protein sequence ID" value="ORUFI08G14520.1"/>
    <property type="gene ID" value="ORUFI08G14520"/>
</dbReference>
<dbReference type="Proteomes" id="UP000008022">
    <property type="component" value="Unassembled WGS sequence"/>
</dbReference>
<proteinExistence type="predicted"/>
<feature type="compositionally biased region" description="Low complexity" evidence="1">
    <location>
        <begin position="38"/>
        <end position="54"/>
    </location>
</feature>
<dbReference type="HOGENOM" id="CLU_1172314_0_0_1"/>
<feature type="region of interest" description="Disordered" evidence="1">
    <location>
        <begin position="102"/>
        <end position="199"/>
    </location>
</feature>
<keyword evidence="3" id="KW-1185">Reference proteome</keyword>